<organism evidence="3">
    <name type="scientific">Laccaria bicolor (strain S238N-H82 / ATCC MYA-4686)</name>
    <name type="common">Bicoloured deceiver</name>
    <name type="synonym">Laccaria laccata var. bicolor</name>
    <dbReference type="NCBI Taxonomy" id="486041"/>
    <lineage>
        <taxon>Eukaryota</taxon>
        <taxon>Fungi</taxon>
        <taxon>Dikarya</taxon>
        <taxon>Basidiomycota</taxon>
        <taxon>Agaricomycotina</taxon>
        <taxon>Agaricomycetes</taxon>
        <taxon>Agaricomycetidae</taxon>
        <taxon>Agaricales</taxon>
        <taxon>Agaricineae</taxon>
        <taxon>Hydnangiaceae</taxon>
        <taxon>Laccaria</taxon>
    </lineage>
</organism>
<feature type="compositionally biased region" description="Polar residues" evidence="1">
    <location>
        <begin position="33"/>
        <end position="43"/>
    </location>
</feature>
<feature type="region of interest" description="Disordered" evidence="1">
    <location>
        <begin position="1"/>
        <end position="86"/>
    </location>
</feature>
<dbReference type="GeneID" id="6070673"/>
<sequence>MEHHEALSHTLNPLDVYPLQHRAPEHSPYDITSPPQASINPTLSRRRSDYVDQTQEATQGFHRPGSTTQTVIVRPPPVASSALVAT</sequence>
<dbReference type="Proteomes" id="UP000001194">
    <property type="component" value="Unassembled WGS sequence"/>
</dbReference>
<dbReference type="KEGG" id="lbc:LACBIDRAFT_305143"/>
<reference evidence="2 3" key="1">
    <citation type="journal article" date="2008" name="Nature">
        <title>The genome of Laccaria bicolor provides insights into mycorrhizal symbiosis.</title>
        <authorList>
            <person name="Martin F."/>
            <person name="Aerts A."/>
            <person name="Ahren D."/>
            <person name="Brun A."/>
            <person name="Danchin E.G.J."/>
            <person name="Duchaussoy F."/>
            <person name="Gibon J."/>
            <person name="Kohler A."/>
            <person name="Lindquist E."/>
            <person name="Pereda V."/>
            <person name="Salamov A."/>
            <person name="Shapiro H.J."/>
            <person name="Wuyts J."/>
            <person name="Blaudez D."/>
            <person name="Buee M."/>
            <person name="Brokstein P."/>
            <person name="Canbaeck B."/>
            <person name="Cohen D."/>
            <person name="Courty P.E."/>
            <person name="Coutinho P.M."/>
            <person name="Delaruelle C."/>
            <person name="Detter J.C."/>
            <person name="Deveau A."/>
            <person name="DiFazio S."/>
            <person name="Duplessis S."/>
            <person name="Fraissinet-Tachet L."/>
            <person name="Lucic E."/>
            <person name="Frey-Klett P."/>
            <person name="Fourrey C."/>
            <person name="Feussner I."/>
            <person name="Gay G."/>
            <person name="Grimwood J."/>
            <person name="Hoegger P.J."/>
            <person name="Jain P."/>
            <person name="Kilaru S."/>
            <person name="Labbe J."/>
            <person name="Lin Y.C."/>
            <person name="Legue V."/>
            <person name="Le Tacon F."/>
            <person name="Marmeisse R."/>
            <person name="Melayah D."/>
            <person name="Montanini B."/>
            <person name="Muratet M."/>
            <person name="Nehls U."/>
            <person name="Niculita-Hirzel H."/>
            <person name="Oudot-Le Secq M.P."/>
            <person name="Peter M."/>
            <person name="Quesneville H."/>
            <person name="Rajashekar B."/>
            <person name="Reich M."/>
            <person name="Rouhier N."/>
            <person name="Schmutz J."/>
            <person name="Yin T."/>
            <person name="Chalot M."/>
            <person name="Henrissat B."/>
            <person name="Kuees U."/>
            <person name="Lucas S."/>
            <person name="Van de Peer Y."/>
            <person name="Podila G.K."/>
            <person name="Polle A."/>
            <person name="Pukkila P.J."/>
            <person name="Richardson P.M."/>
            <person name="Rouze P."/>
            <person name="Sanders I.R."/>
            <person name="Stajich J.E."/>
            <person name="Tunlid A."/>
            <person name="Tuskan G."/>
            <person name="Grigoriev I.V."/>
        </authorList>
    </citation>
    <scope>NUCLEOTIDE SEQUENCE [LARGE SCALE GENOMIC DNA]</scope>
    <source>
        <strain evidence="3">S238N-H82 / ATCC MYA-4686</strain>
    </source>
</reference>
<dbReference type="STRING" id="486041.B0CTI4"/>
<name>B0CTI4_LACBS</name>
<dbReference type="HOGENOM" id="CLU_2498233_0_0_1"/>
<accession>B0CTI4</accession>
<dbReference type="RefSeq" id="XP_001875053.1">
    <property type="nucleotide sequence ID" value="XM_001875018.1"/>
</dbReference>
<keyword evidence="3" id="KW-1185">Reference proteome</keyword>
<dbReference type="AlphaFoldDB" id="B0CTI4"/>
<evidence type="ECO:0000256" key="1">
    <source>
        <dbReference type="SAM" id="MobiDB-lite"/>
    </source>
</evidence>
<proteinExistence type="predicted"/>
<dbReference type="EMBL" id="DS547092">
    <property type="protein sequence ID" value="EDR14494.1"/>
    <property type="molecule type" value="Genomic_DNA"/>
</dbReference>
<evidence type="ECO:0000313" key="2">
    <source>
        <dbReference type="EMBL" id="EDR14494.1"/>
    </source>
</evidence>
<dbReference type="InParanoid" id="B0CTI4"/>
<evidence type="ECO:0000313" key="3">
    <source>
        <dbReference type="Proteomes" id="UP000001194"/>
    </source>
</evidence>
<protein>
    <submittedName>
        <fullName evidence="2">Predicted protein</fullName>
    </submittedName>
</protein>
<gene>
    <name evidence="2" type="ORF">LACBIDRAFT_305143</name>
</gene>